<comment type="caution">
    <text evidence="1">The sequence shown here is derived from an EMBL/GenBank/DDBJ whole genome shotgun (WGS) entry which is preliminary data.</text>
</comment>
<evidence type="ECO:0000313" key="1">
    <source>
        <dbReference type="EMBL" id="OOM59467.1"/>
    </source>
</evidence>
<accession>A0A1S8S1Z8</accession>
<dbReference type="RefSeq" id="WP_077839886.1">
    <property type="nucleotide sequence ID" value="NZ_JABTAE010000001.1"/>
</dbReference>
<dbReference type="EMBL" id="LZZI01000075">
    <property type="protein sequence ID" value="OOM59467.1"/>
    <property type="molecule type" value="Genomic_DNA"/>
</dbReference>
<proteinExistence type="predicted"/>
<reference evidence="1 2" key="1">
    <citation type="submission" date="2016-05" db="EMBL/GenBank/DDBJ databases">
        <title>Microbial solvent formation.</title>
        <authorList>
            <person name="Poehlein A."/>
            <person name="Montoya Solano J.D."/>
            <person name="Flitsch S."/>
            <person name="Krabben P."/>
            <person name="Duerre P."/>
            <person name="Daniel R."/>
        </authorList>
    </citation>
    <scope>NUCLEOTIDE SEQUENCE [LARGE SCALE GENOMIC DNA]</scope>
    <source>
        <strain evidence="1 2">DSM 53</strain>
    </source>
</reference>
<name>A0A1S8S1Z8_CLOBE</name>
<organism evidence="1 2">
    <name type="scientific">Clostridium beijerinckii</name>
    <name type="common">Clostridium MP</name>
    <dbReference type="NCBI Taxonomy" id="1520"/>
    <lineage>
        <taxon>Bacteria</taxon>
        <taxon>Bacillati</taxon>
        <taxon>Bacillota</taxon>
        <taxon>Clostridia</taxon>
        <taxon>Eubacteriales</taxon>
        <taxon>Clostridiaceae</taxon>
        <taxon>Clostridium</taxon>
    </lineage>
</organism>
<sequence>MIKKSNEYNYRESVLQIMDEVQDTYYKPEEISTIRRFIEEYKQENDFQKICFSWNGGRGEEFKDDSQDFRNKISIYICLNNDIKVPPLLLKDLVQEIGKASVESWGAPEYLFLLSERLLKETEGQYIETFGKTLFSNMDTYGSCICMDFSEINVEGILNELNSKKYKDKFILDLVDYFKSKS</sequence>
<dbReference type="Proteomes" id="UP000190973">
    <property type="component" value="Unassembled WGS sequence"/>
</dbReference>
<protein>
    <submittedName>
        <fullName evidence="1">Uncharacterized protein</fullName>
    </submittedName>
</protein>
<dbReference type="AlphaFoldDB" id="A0A1S8S1Z8"/>
<gene>
    <name evidence="1" type="ORF">CLBCK_35100</name>
</gene>
<evidence type="ECO:0000313" key="2">
    <source>
        <dbReference type="Proteomes" id="UP000190973"/>
    </source>
</evidence>